<comment type="caution">
    <text evidence="4">The sequence shown here is derived from an EMBL/GenBank/DDBJ whole genome shotgun (WGS) entry which is preliminary data.</text>
</comment>
<dbReference type="InterPro" id="IPR050463">
    <property type="entry name" value="Gfo/Idh/MocA_oxidrdct_glycsds"/>
</dbReference>
<dbReference type="InterPro" id="IPR000683">
    <property type="entry name" value="Gfo/Idh/MocA-like_OxRdtase_N"/>
</dbReference>
<feature type="domain" description="GFO/IDH/MocA-like oxidoreductase" evidence="3">
    <location>
        <begin position="129"/>
        <end position="263"/>
    </location>
</feature>
<gene>
    <name evidence="4" type="ORF">CLV78_104209</name>
</gene>
<dbReference type="Gene3D" id="3.30.360.10">
    <property type="entry name" value="Dihydrodipicolinate Reductase, domain 2"/>
    <property type="match status" value="1"/>
</dbReference>
<dbReference type="PANTHER" id="PTHR43818">
    <property type="entry name" value="BCDNA.GH03377"/>
    <property type="match status" value="1"/>
</dbReference>
<accession>A0A2T0RRH3</accession>
<dbReference type="Pfam" id="PF22725">
    <property type="entry name" value="GFO_IDH_MocA_C3"/>
    <property type="match status" value="1"/>
</dbReference>
<name>A0A2T0RRH3_9RHOB</name>
<dbReference type="Pfam" id="PF01408">
    <property type="entry name" value="GFO_IDH_MocA"/>
    <property type="match status" value="1"/>
</dbReference>
<feature type="domain" description="Gfo/Idh/MocA-like oxidoreductase N-terminal" evidence="2">
    <location>
        <begin position="6"/>
        <end position="118"/>
    </location>
</feature>
<dbReference type="GO" id="GO:0000166">
    <property type="term" value="F:nucleotide binding"/>
    <property type="evidence" value="ECO:0007669"/>
    <property type="project" value="InterPro"/>
</dbReference>
<sequence length="379" mass="40007">MTTHGVGIIGAGNISTSYLELAPLFKGLDVRAISDLKPEIAEAQAKKHGVRACTTDELLAADDIDVIINLTIPDAHFDVTSAILKAGKHAYSEKPYVLTLAQGEALRALAAEKGLRVGSAPDTFLGGTHQQARAMIDQGAIGTVTSGTAHIMSRGMEHWHPNPDFFFQPGGGPVLDMGPYYITNLVQLLGPVKRVAALASMGSATRTIGTGPRRGETVPVDTPTNIHALLEFASGATINFSASWDVKAHHHREMELYGSDGCLFLPDPNFFGGGLEMADADGKVTAVDVWDHPLGRANQDHGGTAQANYRAIGLADMMAAIAEDRPHRCSLELATHVVDVMTSLLRSGETGSFVDLSTTCERPAPLDPGAAGALMRNAG</sequence>
<dbReference type="InterPro" id="IPR036291">
    <property type="entry name" value="NAD(P)-bd_dom_sf"/>
</dbReference>
<protein>
    <submittedName>
        <fullName evidence="4">Putative dehydrogenase</fullName>
    </submittedName>
</protein>
<evidence type="ECO:0000256" key="1">
    <source>
        <dbReference type="ARBA" id="ARBA00023002"/>
    </source>
</evidence>
<dbReference type="Gene3D" id="3.40.50.720">
    <property type="entry name" value="NAD(P)-binding Rossmann-like Domain"/>
    <property type="match status" value="1"/>
</dbReference>
<dbReference type="Proteomes" id="UP000239480">
    <property type="component" value="Unassembled WGS sequence"/>
</dbReference>
<dbReference type="SUPFAM" id="SSF55347">
    <property type="entry name" value="Glyceraldehyde-3-phosphate dehydrogenase-like, C-terminal domain"/>
    <property type="match status" value="1"/>
</dbReference>
<dbReference type="GO" id="GO:0016491">
    <property type="term" value="F:oxidoreductase activity"/>
    <property type="evidence" value="ECO:0007669"/>
    <property type="project" value="UniProtKB-KW"/>
</dbReference>
<evidence type="ECO:0000259" key="3">
    <source>
        <dbReference type="Pfam" id="PF22725"/>
    </source>
</evidence>
<keyword evidence="5" id="KW-1185">Reference proteome</keyword>
<dbReference type="AlphaFoldDB" id="A0A2T0RRH3"/>
<proteinExistence type="predicted"/>
<evidence type="ECO:0000313" key="4">
    <source>
        <dbReference type="EMBL" id="PRY23717.1"/>
    </source>
</evidence>
<dbReference type="InterPro" id="IPR055170">
    <property type="entry name" value="GFO_IDH_MocA-like_dom"/>
</dbReference>
<keyword evidence="1" id="KW-0560">Oxidoreductase</keyword>
<evidence type="ECO:0000259" key="2">
    <source>
        <dbReference type="Pfam" id="PF01408"/>
    </source>
</evidence>
<organism evidence="4 5">
    <name type="scientific">Aliiruegeria haliotis</name>
    <dbReference type="NCBI Taxonomy" id="1280846"/>
    <lineage>
        <taxon>Bacteria</taxon>
        <taxon>Pseudomonadati</taxon>
        <taxon>Pseudomonadota</taxon>
        <taxon>Alphaproteobacteria</taxon>
        <taxon>Rhodobacterales</taxon>
        <taxon>Roseobacteraceae</taxon>
        <taxon>Aliiruegeria</taxon>
    </lineage>
</organism>
<evidence type="ECO:0000313" key="5">
    <source>
        <dbReference type="Proteomes" id="UP000239480"/>
    </source>
</evidence>
<dbReference type="SUPFAM" id="SSF51735">
    <property type="entry name" value="NAD(P)-binding Rossmann-fold domains"/>
    <property type="match status" value="1"/>
</dbReference>
<dbReference type="PANTHER" id="PTHR43818:SF11">
    <property type="entry name" value="BCDNA.GH03377"/>
    <property type="match status" value="1"/>
</dbReference>
<reference evidence="4 5" key="1">
    <citation type="submission" date="2018-03" db="EMBL/GenBank/DDBJ databases">
        <title>Genomic Encyclopedia of Archaeal and Bacterial Type Strains, Phase II (KMG-II): from individual species to whole genera.</title>
        <authorList>
            <person name="Goeker M."/>
        </authorList>
    </citation>
    <scope>NUCLEOTIDE SEQUENCE [LARGE SCALE GENOMIC DNA]</scope>
    <source>
        <strain evidence="4 5">DSM 29328</strain>
    </source>
</reference>
<dbReference type="OrthoDB" id="9776544at2"/>
<dbReference type="EMBL" id="PVTD01000004">
    <property type="protein sequence ID" value="PRY23717.1"/>
    <property type="molecule type" value="Genomic_DNA"/>
</dbReference>
<dbReference type="RefSeq" id="WP_106205105.1">
    <property type="nucleotide sequence ID" value="NZ_PVTD01000004.1"/>
</dbReference>